<dbReference type="InterPro" id="IPR023296">
    <property type="entry name" value="Glyco_hydro_beta-prop_sf"/>
</dbReference>
<evidence type="ECO:0000313" key="2">
    <source>
        <dbReference type="EMBL" id="MBO2010092.1"/>
    </source>
</evidence>
<evidence type="ECO:0000256" key="1">
    <source>
        <dbReference type="SAM" id="SignalP"/>
    </source>
</evidence>
<keyword evidence="1" id="KW-0732">Signal</keyword>
<keyword evidence="2" id="KW-0378">Hydrolase</keyword>
<dbReference type="GO" id="GO:0016787">
    <property type="term" value="F:hydrolase activity"/>
    <property type="evidence" value="ECO:0007669"/>
    <property type="project" value="UniProtKB-KW"/>
</dbReference>
<feature type="chain" id="PRO_5045522506" evidence="1">
    <location>
        <begin position="23"/>
        <end position="347"/>
    </location>
</feature>
<sequence length="347" mass="39774">MKSLLPFLLYLALLISPSQTRAQKATKATSVSNAAAQPAPKPLFSDPIYDGVADPVIIWNKQMRKWWMFYTNRRATDTTATGVTWVHGTRIGIAESGDGGTTWRYRDTANIAYRPNPGYTHWAPDIVQDKGMYHMFLTYVPGTFTDWNHPRVIVQLSSTDLLNWKYVQTLPLVTDKVIDASVFKLPDGTWRLWYNNERDHKSIYYTDSPDLRHWTDRGQALNERGEGPKVFHWHEQYWMIIDQWKGMAVYHSTDLLHWQPQPERLLELPGQGRDDQAIGGHCDVVVSNGRAFLFYFTHPGRSKANPAPANSIAAKRSVIQVTELEFNDGRLICDRDKPTFVQLAKPK</sequence>
<gene>
    <name evidence="2" type="ORF">J4E00_13595</name>
</gene>
<comment type="caution">
    <text evidence="2">The sequence shown here is derived from an EMBL/GenBank/DDBJ whole genome shotgun (WGS) entry which is preliminary data.</text>
</comment>
<accession>A0ABS3QFR4</accession>
<dbReference type="CDD" id="cd08984">
    <property type="entry name" value="GH43-like"/>
    <property type="match status" value="1"/>
</dbReference>
<proteinExistence type="predicted"/>
<name>A0ABS3QFR4_9BACT</name>
<dbReference type="RefSeq" id="WP_208175724.1">
    <property type="nucleotide sequence ID" value="NZ_JAGETZ010000005.1"/>
</dbReference>
<evidence type="ECO:0000313" key="3">
    <source>
        <dbReference type="Proteomes" id="UP000664369"/>
    </source>
</evidence>
<dbReference type="Gene3D" id="2.115.10.20">
    <property type="entry name" value="Glycosyl hydrolase domain, family 43"/>
    <property type="match status" value="2"/>
</dbReference>
<dbReference type="SUPFAM" id="SSF75005">
    <property type="entry name" value="Arabinanase/levansucrase/invertase"/>
    <property type="match status" value="1"/>
</dbReference>
<protein>
    <submittedName>
        <fullName evidence="2">Glycosyl hydrolase</fullName>
    </submittedName>
</protein>
<keyword evidence="3" id="KW-1185">Reference proteome</keyword>
<dbReference type="Proteomes" id="UP000664369">
    <property type="component" value="Unassembled WGS sequence"/>
</dbReference>
<reference evidence="2 3" key="1">
    <citation type="submission" date="2021-03" db="EMBL/GenBank/DDBJ databases">
        <authorList>
            <person name="Kim M.K."/>
        </authorList>
    </citation>
    <scope>NUCLEOTIDE SEQUENCE [LARGE SCALE GENOMIC DNA]</scope>
    <source>
        <strain evidence="2 3">BT442</strain>
    </source>
</reference>
<dbReference type="EMBL" id="JAGETZ010000005">
    <property type="protein sequence ID" value="MBO2010092.1"/>
    <property type="molecule type" value="Genomic_DNA"/>
</dbReference>
<feature type="signal peptide" evidence="1">
    <location>
        <begin position="1"/>
        <end position="22"/>
    </location>
</feature>
<organism evidence="2 3">
    <name type="scientific">Hymenobacter negativus</name>
    <dbReference type="NCBI Taxonomy" id="2795026"/>
    <lineage>
        <taxon>Bacteria</taxon>
        <taxon>Pseudomonadati</taxon>
        <taxon>Bacteroidota</taxon>
        <taxon>Cytophagia</taxon>
        <taxon>Cytophagales</taxon>
        <taxon>Hymenobacteraceae</taxon>
        <taxon>Hymenobacter</taxon>
    </lineage>
</organism>